<name>A0A350HB41_UNCW3</name>
<comment type="caution">
    <text evidence="5">The sequence shown here is derived from an EMBL/GenBank/DDBJ whole genome shotgun (WGS) entry which is preliminary data.</text>
</comment>
<evidence type="ECO:0000259" key="4">
    <source>
        <dbReference type="SMART" id="SM00382"/>
    </source>
</evidence>
<accession>A0A350HB41</accession>
<dbReference type="GO" id="GO:0016887">
    <property type="term" value="F:ATP hydrolysis activity"/>
    <property type="evidence" value="ECO:0007669"/>
    <property type="project" value="InterPro"/>
</dbReference>
<dbReference type="PIRSF" id="PIRSF002849">
    <property type="entry name" value="AAA_ATPase_chaperone_MoxR_prd"/>
    <property type="match status" value="1"/>
</dbReference>
<feature type="domain" description="AAA+ ATPase" evidence="4">
    <location>
        <begin position="38"/>
        <end position="181"/>
    </location>
</feature>
<evidence type="ECO:0000256" key="2">
    <source>
        <dbReference type="ARBA" id="ARBA00022840"/>
    </source>
</evidence>
<proteinExistence type="inferred from homology"/>
<reference evidence="5 6" key="1">
    <citation type="journal article" date="2018" name="Nat. Biotechnol.">
        <title>A standardized bacterial taxonomy based on genome phylogeny substantially revises the tree of life.</title>
        <authorList>
            <person name="Parks D.H."/>
            <person name="Chuvochina M."/>
            <person name="Waite D.W."/>
            <person name="Rinke C."/>
            <person name="Skarshewski A."/>
            <person name="Chaumeil P.A."/>
            <person name="Hugenholtz P."/>
        </authorList>
    </citation>
    <scope>NUCLEOTIDE SEQUENCE [LARGE SCALE GENOMIC DNA]</scope>
    <source>
        <strain evidence="5">UBA9956</strain>
    </source>
</reference>
<dbReference type="InterPro" id="IPR050764">
    <property type="entry name" value="CbbQ/NirQ/NorQ/GpvN"/>
</dbReference>
<evidence type="ECO:0000313" key="5">
    <source>
        <dbReference type="EMBL" id="HAV92757.1"/>
    </source>
</evidence>
<keyword evidence="2" id="KW-0067">ATP-binding</keyword>
<evidence type="ECO:0000256" key="3">
    <source>
        <dbReference type="ARBA" id="ARBA00061607"/>
    </source>
</evidence>
<dbReference type="InterPro" id="IPR011703">
    <property type="entry name" value="ATPase_AAA-3"/>
</dbReference>
<dbReference type="Gene3D" id="1.10.8.80">
    <property type="entry name" value="Magnesium chelatase subunit I, C-Terminal domain"/>
    <property type="match status" value="1"/>
</dbReference>
<dbReference type="EMBL" id="DMZY01000183">
    <property type="protein sequence ID" value="HAV92757.1"/>
    <property type="molecule type" value="Genomic_DNA"/>
</dbReference>
<dbReference type="InterPro" id="IPR041628">
    <property type="entry name" value="ChlI/MoxR_AAA_lid"/>
</dbReference>
<evidence type="ECO:0000256" key="1">
    <source>
        <dbReference type="ARBA" id="ARBA00022741"/>
    </source>
</evidence>
<dbReference type="InterPro" id="IPR027417">
    <property type="entry name" value="P-loop_NTPase"/>
</dbReference>
<dbReference type="PANTHER" id="PTHR42759:SF1">
    <property type="entry name" value="MAGNESIUM-CHELATASE SUBUNIT CHLD"/>
    <property type="match status" value="1"/>
</dbReference>
<keyword evidence="1" id="KW-0547">Nucleotide-binding</keyword>
<protein>
    <submittedName>
        <fullName evidence="5">AAA family ATPase</fullName>
    </submittedName>
</protein>
<comment type="similarity">
    <text evidence="3">Belongs to the MoxR family.</text>
</comment>
<sequence length="321" mass="36120">MSSKDLVQSIHARINDNISRVVIGQNEVVENVLITLLCNSHSIIVGVPGLAKTLIVKLLAKSIDASYSRIQFTPDLMPSDITGTIVFKKENEKNAYEFIKGPIFANILLADEINRTPPKTQSALLQAMEERFVTAESKEYPLPHPFNVFATQNPIEQEGTYPLPEAQLDRFMFQIEINYPDREAEKKILSDRVINEEFSLKDGIVKLSEITEAQSIIEKVAVASNIHEAVLNMMRNSRPETTKSDIVKDYVKWGVSPRAGIFLIAAAKAKALLDGRLTPDMDDLKILAPLVFKHRIILSFKGEMENKDKEEIINEIIKKSF</sequence>
<dbReference type="SMART" id="SM00382">
    <property type="entry name" value="AAA"/>
    <property type="match status" value="1"/>
</dbReference>
<dbReference type="Proteomes" id="UP000264062">
    <property type="component" value="Unassembled WGS sequence"/>
</dbReference>
<dbReference type="Pfam" id="PF17863">
    <property type="entry name" value="AAA_lid_2"/>
    <property type="match status" value="1"/>
</dbReference>
<dbReference type="Gene3D" id="3.40.50.300">
    <property type="entry name" value="P-loop containing nucleotide triphosphate hydrolases"/>
    <property type="match status" value="1"/>
</dbReference>
<gene>
    <name evidence="5" type="ORF">DCW38_06210</name>
</gene>
<dbReference type="SUPFAM" id="SSF52540">
    <property type="entry name" value="P-loop containing nucleoside triphosphate hydrolases"/>
    <property type="match status" value="1"/>
</dbReference>
<dbReference type="AlphaFoldDB" id="A0A350HB41"/>
<evidence type="ECO:0000313" key="6">
    <source>
        <dbReference type="Proteomes" id="UP000264062"/>
    </source>
</evidence>
<dbReference type="InterPro" id="IPR003593">
    <property type="entry name" value="AAA+_ATPase"/>
</dbReference>
<dbReference type="PANTHER" id="PTHR42759">
    <property type="entry name" value="MOXR FAMILY PROTEIN"/>
    <property type="match status" value="1"/>
</dbReference>
<dbReference type="Pfam" id="PF07726">
    <property type="entry name" value="AAA_3"/>
    <property type="match status" value="1"/>
</dbReference>
<organism evidence="5 6">
    <name type="scientific">candidate division WOR-3 bacterium</name>
    <dbReference type="NCBI Taxonomy" id="2052148"/>
    <lineage>
        <taxon>Bacteria</taxon>
        <taxon>Bacteria division WOR-3</taxon>
    </lineage>
</organism>
<dbReference type="FunFam" id="3.40.50.300:FF:000640">
    <property type="entry name" value="MoxR family ATPase"/>
    <property type="match status" value="1"/>
</dbReference>
<dbReference type="GO" id="GO:0005524">
    <property type="term" value="F:ATP binding"/>
    <property type="evidence" value="ECO:0007669"/>
    <property type="project" value="UniProtKB-KW"/>
</dbReference>